<feature type="domain" description="BHLH" evidence="8">
    <location>
        <begin position="126"/>
        <end position="177"/>
    </location>
</feature>
<dbReference type="Gramene" id="TraesCS5B02G245900.1">
    <property type="protein sequence ID" value="TraesCS5B02G245900.1"/>
    <property type="gene ID" value="TraesCS5B02G245900"/>
</dbReference>
<sequence>MALEAVFSRAAAGLFGRCAMAGTGAGGAWNGLFGGGEGLAGLDGGDWDAAAAAAFSSMLLPQAAFQELDISAVAAATAPQEESVGGGEMSAAGVGQDDAAPVAAAATGRRKRRRTRTAKNSEEVESQRMTHIAVERNRRKQMNEYLAALRSLMPPSYAQRGDQASIVGGAINFVKELEQLLQTLETHRRTREPAAAVDGGEAPPPPFANFFTFPQYSMSATSAPAPPPATDEGEGADGCPGAEASGSKPSAVADVEVTMVESHANLRMLSRRRPRQLLRLLVGLQGHRLTVLHLNMSSAGHMVLYSLSLKVEDDCQLTSVDEIATAAHQIVEKIQEEQELTVAA</sequence>
<dbReference type="GO" id="GO:0000981">
    <property type="term" value="F:DNA-binding transcription factor activity, RNA polymerase II-specific"/>
    <property type="evidence" value="ECO:0000318"/>
    <property type="project" value="GO_Central"/>
</dbReference>
<keyword evidence="5" id="KW-0804">Transcription</keyword>
<dbReference type="GO" id="GO:0005634">
    <property type="term" value="C:nucleus"/>
    <property type="evidence" value="ECO:0007669"/>
    <property type="project" value="UniProtKB-SubCell"/>
</dbReference>
<feature type="compositionally biased region" description="Basic and acidic residues" evidence="7">
    <location>
        <begin position="119"/>
        <end position="129"/>
    </location>
</feature>
<dbReference type="KEGG" id="taes:123116315"/>
<organism evidence="9">
    <name type="scientific">Triticum aestivum</name>
    <name type="common">Wheat</name>
    <dbReference type="NCBI Taxonomy" id="4565"/>
    <lineage>
        <taxon>Eukaryota</taxon>
        <taxon>Viridiplantae</taxon>
        <taxon>Streptophyta</taxon>
        <taxon>Embryophyta</taxon>
        <taxon>Tracheophyta</taxon>
        <taxon>Spermatophyta</taxon>
        <taxon>Magnoliopsida</taxon>
        <taxon>Liliopsida</taxon>
        <taxon>Poales</taxon>
        <taxon>Poaceae</taxon>
        <taxon>BOP clade</taxon>
        <taxon>Pooideae</taxon>
        <taxon>Triticodae</taxon>
        <taxon>Triticeae</taxon>
        <taxon>Triticinae</taxon>
        <taxon>Triticum</taxon>
    </lineage>
</organism>
<reference evidence="9" key="1">
    <citation type="submission" date="2018-08" db="EMBL/GenBank/DDBJ databases">
        <authorList>
            <person name="Rossello M."/>
        </authorList>
    </citation>
    <scope>NUCLEOTIDE SEQUENCE [LARGE SCALE GENOMIC DNA]</scope>
    <source>
        <strain evidence="9">cv. Chinese Spring</strain>
    </source>
</reference>
<dbReference type="GO" id="GO:0006357">
    <property type="term" value="P:regulation of transcription by RNA polymerase II"/>
    <property type="evidence" value="ECO:0000318"/>
    <property type="project" value="GO_Central"/>
</dbReference>
<dbReference type="InterPro" id="IPR036638">
    <property type="entry name" value="HLH_DNA-bd_sf"/>
</dbReference>
<dbReference type="RefSeq" id="XP_044393225.1">
    <property type="nucleotide sequence ID" value="XM_044537290.1"/>
</dbReference>
<name>A0A3B6LNC7_WHEAT</name>
<dbReference type="Gramene" id="TraesCS5B03G0637800.1">
    <property type="protein sequence ID" value="TraesCS5B03G0637800.1.CDS"/>
    <property type="gene ID" value="TraesCS5B03G0637800"/>
</dbReference>
<keyword evidence="3" id="KW-0805">Transcription regulation</keyword>
<feature type="region of interest" description="Disordered" evidence="7">
    <location>
        <begin position="83"/>
        <end position="129"/>
    </location>
</feature>
<dbReference type="OrthoDB" id="684567at2759"/>
<dbReference type="Gramene" id="TraesNOR5B03G02934480.1">
    <property type="protein sequence ID" value="TraesNOR5B03G02934480.1"/>
    <property type="gene ID" value="TraesNOR5B03G02934480"/>
</dbReference>
<evidence type="ECO:0000256" key="3">
    <source>
        <dbReference type="ARBA" id="ARBA00023015"/>
    </source>
</evidence>
<reference evidence="9" key="2">
    <citation type="submission" date="2018-10" db="UniProtKB">
        <authorList>
            <consortium name="EnsemblPlants"/>
        </authorList>
    </citation>
    <scope>IDENTIFICATION</scope>
</reference>
<dbReference type="Pfam" id="PF00010">
    <property type="entry name" value="HLH"/>
    <property type="match status" value="1"/>
</dbReference>
<dbReference type="AlphaFoldDB" id="A0A3B6LNC7"/>
<dbReference type="GO" id="GO:0046983">
    <property type="term" value="F:protein dimerization activity"/>
    <property type="evidence" value="ECO:0007669"/>
    <property type="project" value="InterPro"/>
</dbReference>
<keyword evidence="6" id="KW-0539">Nucleus</keyword>
<evidence type="ECO:0000313" key="9">
    <source>
        <dbReference type="EnsemblPlants" id="TraesCS5B02G245900.1"/>
    </source>
</evidence>
<dbReference type="Gramene" id="TraesMAC5B03G02907050.1">
    <property type="protein sequence ID" value="TraesMAC5B03G02907050.1"/>
    <property type="gene ID" value="TraesMAC5B03G02907050"/>
</dbReference>
<dbReference type="Gramene" id="TraesJUL5B03G02928780.1">
    <property type="protein sequence ID" value="TraesJUL5B03G02928780.1"/>
    <property type="gene ID" value="TraesJUL5B03G02928780"/>
</dbReference>
<feature type="compositionally biased region" description="Low complexity" evidence="7">
    <location>
        <begin position="91"/>
        <end position="107"/>
    </location>
</feature>
<dbReference type="GO" id="GO:0000978">
    <property type="term" value="F:RNA polymerase II cis-regulatory region sequence-specific DNA binding"/>
    <property type="evidence" value="ECO:0000318"/>
    <property type="project" value="GO_Central"/>
</dbReference>
<dbReference type="PROSITE" id="PS50888">
    <property type="entry name" value="BHLH"/>
    <property type="match status" value="1"/>
</dbReference>
<keyword evidence="10" id="KW-1185">Reference proteome</keyword>
<dbReference type="OMA" id="AENHANI"/>
<evidence type="ECO:0000256" key="2">
    <source>
        <dbReference type="ARBA" id="ARBA00005510"/>
    </source>
</evidence>
<dbReference type="GeneID" id="123116315"/>
<evidence type="ECO:0000256" key="6">
    <source>
        <dbReference type="ARBA" id="ARBA00023242"/>
    </source>
</evidence>
<evidence type="ECO:0000256" key="7">
    <source>
        <dbReference type="SAM" id="MobiDB-lite"/>
    </source>
</evidence>
<proteinExistence type="inferred from homology"/>
<dbReference type="Gramene" id="TraesLAC5B03G02861280.1">
    <property type="protein sequence ID" value="TraesLAC5B03G02861280.1"/>
    <property type="gene ID" value="TraesLAC5B03G02861280"/>
</dbReference>
<evidence type="ECO:0000313" key="10">
    <source>
        <dbReference type="Proteomes" id="UP000019116"/>
    </source>
</evidence>
<comment type="subcellular location">
    <subcellularLocation>
        <location evidence="1">Nucleus</location>
    </subcellularLocation>
</comment>
<dbReference type="PANTHER" id="PTHR11969">
    <property type="entry name" value="MAX DIMERIZATION, MAD"/>
    <property type="match status" value="1"/>
</dbReference>
<dbReference type="SMART" id="SM00353">
    <property type="entry name" value="HLH"/>
    <property type="match status" value="1"/>
</dbReference>
<dbReference type="SMR" id="A0A3B6LNC7"/>
<comment type="similarity">
    <text evidence="2">Belongs to the bHLH protein family.</text>
</comment>
<keyword evidence="4" id="KW-0238">DNA-binding</keyword>
<dbReference type="Gramene" id="TraesLDM5B03G02910030.1">
    <property type="protein sequence ID" value="TraesLDM5B03G02910030.1"/>
    <property type="gene ID" value="TraesLDM5B03G02910030"/>
</dbReference>
<dbReference type="SUPFAM" id="SSF47459">
    <property type="entry name" value="HLH, helix-loop-helix DNA-binding domain"/>
    <property type="match status" value="1"/>
</dbReference>
<dbReference type="Proteomes" id="UP000019116">
    <property type="component" value="Chromosome 5B"/>
</dbReference>
<gene>
    <name evidence="9" type="primary">LOC123116315</name>
</gene>
<dbReference type="Gene3D" id="4.10.280.10">
    <property type="entry name" value="Helix-loop-helix DNA-binding domain"/>
    <property type="match status" value="1"/>
</dbReference>
<dbReference type="PaxDb" id="4565-Traes_5BL_DA72CE20D.2"/>
<dbReference type="Gramene" id="TraesSTA5B03G02899070.1">
    <property type="protein sequence ID" value="TraesSTA5B03G02899070.1"/>
    <property type="gene ID" value="TraesSTA5B03G02899070"/>
</dbReference>
<feature type="compositionally biased region" description="Basic residues" evidence="7">
    <location>
        <begin position="108"/>
        <end position="117"/>
    </location>
</feature>
<evidence type="ECO:0000256" key="4">
    <source>
        <dbReference type="ARBA" id="ARBA00023125"/>
    </source>
</evidence>
<accession>A0A3B6LNC7</accession>
<dbReference type="CDD" id="cd11448">
    <property type="entry name" value="bHLH_AtFAMA_like"/>
    <property type="match status" value="1"/>
</dbReference>
<evidence type="ECO:0000256" key="1">
    <source>
        <dbReference type="ARBA" id="ARBA00004123"/>
    </source>
</evidence>
<feature type="region of interest" description="Disordered" evidence="7">
    <location>
        <begin position="218"/>
        <end position="250"/>
    </location>
</feature>
<protein>
    <recommendedName>
        <fullName evidence="8">BHLH domain-containing protein</fullName>
    </recommendedName>
</protein>
<evidence type="ECO:0000256" key="5">
    <source>
        <dbReference type="ARBA" id="ARBA00023163"/>
    </source>
</evidence>
<dbReference type="EnsemblPlants" id="TraesCS5B02G245900.1">
    <property type="protein sequence ID" value="TraesCS5B02G245900.1"/>
    <property type="gene ID" value="TraesCS5B02G245900"/>
</dbReference>
<evidence type="ECO:0000259" key="8">
    <source>
        <dbReference type="PROSITE" id="PS50888"/>
    </source>
</evidence>
<dbReference type="PANTHER" id="PTHR11969:SF54">
    <property type="entry name" value="MAD-LIKE PROTEIN 1"/>
    <property type="match status" value="1"/>
</dbReference>
<dbReference type="InterPro" id="IPR011598">
    <property type="entry name" value="bHLH_dom"/>
</dbReference>